<dbReference type="GO" id="GO:0005737">
    <property type="term" value="C:cytoplasm"/>
    <property type="evidence" value="ECO:0007669"/>
    <property type="project" value="UniProtKB-SubCell"/>
</dbReference>
<keyword evidence="11 13" id="KW-0040">ANK repeat</keyword>
<feature type="repeat" description="ANK" evidence="13">
    <location>
        <begin position="433"/>
        <end position="465"/>
    </location>
</feature>
<keyword evidence="3 14" id="KW-0963">Cytoplasm</keyword>
<keyword evidence="8" id="KW-0863">Zinc-finger</keyword>
<dbReference type="PANTHER" id="PTHR16036">
    <property type="entry name" value="ANKYRIN REPEAT AND ZINC FINGER DOMAIN-CONTAINING PROTEIN 1"/>
    <property type="match status" value="1"/>
</dbReference>
<dbReference type="Pfam" id="PF18716">
    <property type="entry name" value="VATC"/>
    <property type="match status" value="1"/>
</dbReference>
<evidence type="ECO:0000256" key="14">
    <source>
        <dbReference type="PROSITE-ProRule" id="PRU01389"/>
    </source>
</evidence>
<feature type="region of interest" description="Disordered" evidence="15">
    <location>
        <begin position="510"/>
        <end position="560"/>
    </location>
</feature>
<protein>
    <recommendedName>
        <fullName evidence="16">VLRF1 domain-containing protein</fullName>
    </recommendedName>
</protein>
<dbReference type="PROSITE" id="PS50297">
    <property type="entry name" value="ANK_REP_REGION"/>
    <property type="match status" value="1"/>
</dbReference>
<evidence type="ECO:0000256" key="10">
    <source>
        <dbReference type="ARBA" id="ARBA00022833"/>
    </source>
</evidence>
<dbReference type="GO" id="GO:0004519">
    <property type="term" value="F:endonuclease activity"/>
    <property type="evidence" value="ECO:0007669"/>
    <property type="project" value="UniProtKB-KW"/>
</dbReference>
<comment type="caution">
    <text evidence="17">The sequence shown here is derived from an EMBL/GenBank/DDBJ whole genome shotgun (WGS) entry which is preliminary data.</text>
</comment>
<feature type="region of interest" description="Disordered" evidence="15">
    <location>
        <begin position="407"/>
        <end position="426"/>
    </location>
</feature>
<evidence type="ECO:0000256" key="11">
    <source>
        <dbReference type="ARBA" id="ARBA00023043"/>
    </source>
</evidence>
<feature type="compositionally biased region" description="Acidic residues" evidence="15">
    <location>
        <begin position="127"/>
        <end position="138"/>
    </location>
</feature>
<accession>A0A9D4U806</accession>
<feature type="compositionally biased region" description="Basic residues" evidence="15">
    <location>
        <begin position="523"/>
        <end position="539"/>
    </location>
</feature>
<evidence type="ECO:0000256" key="6">
    <source>
        <dbReference type="ARBA" id="ARBA00022737"/>
    </source>
</evidence>
<organism evidence="17 18">
    <name type="scientific">Adiantum capillus-veneris</name>
    <name type="common">Maidenhair fern</name>
    <dbReference type="NCBI Taxonomy" id="13818"/>
    <lineage>
        <taxon>Eukaryota</taxon>
        <taxon>Viridiplantae</taxon>
        <taxon>Streptophyta</taxon>
        <taxon>Embryophyta</taxon>
        <taxon>Tracheophyta</taxon>
        <taxon>Polypodiopsida</taxon>
        <taxon>Polypodiidae</taxon>
        <taxon>Polypodiales</taxon>
        <taxon>Pteridineae</taxon>
        <taxon>Pteridaceae</taxon>
        <taxon>Vittarioideae</taxon>
        <taxon>Adiantum</taxon>
    </lineage>
</organism>
<gene>
    <name evidence="17" type="ORF">GOP47_0023242</name>
</gene>
<evidence type="ECO:0000256" key="9">
    <source>
        <dbReference type="ARBA" id="ARBA00022801"/>
    </source>
</evidence>
<keyword evidence="7 14" id="KW-0255">Endonuclease</keyword>
<feature type="active site" evidence="14">
    <location>
        <position position="260"/>
    </location>
</feature>
<evidence type="ECO:0000256" key="12">
    <source>
        <dbReference type="ARBA" id="ARBA00023054"/>
    </source>
</evidence>
<evidence type="ECO:0000256" key="5">
    <source>
        <dbReference type="ARBA" id="ARBA00022723"/>
    </source>
</evidence>
<evidence type="ECO:0000259" key="16">
    <source>
        <dbReference type="PROSITE" id="PS52044"/>
    </source>
</evidence>
<dbReference type="GO" id="GO:0016787">
    <property type="term" value="F:hydrolase activity"/>
    <property type="evidence" value="ECO:0007669"/>
    <property type="project" value="UniProtKB-KW"/>
</dbReference>
<keyword evidence="12" id="KW-0175">Coiled coil</keyword>
<dbReference type="InterPro" id="IPR041175">
    <property type="entry name" value="VLRF1/Vms1"/>
</dbReference>
<keyword evidence="10" id="KW-0862">Zinc</keyword>
<evidence type="ECO:0000256" key="13">
    <source>
        <dbReference type="PROSITE-ProRule" id="PRU00023"/>
    </source>
</evidence>
<feature type="domain" description="VLRF1" evidence="16">
    <location>
        <begin position="215"/>
        <end position="358"/>
    </location>
</feature>
<proteinExistence type="inferred from homology"/>
<keyword evidence="18" id="KW-1185">Reference proteome</keyword>
<evidence type="ECO:0000313" key="18">
    <source>
        <dbReference type="Proteomes" id="UP000886520"/>
    </source>
</evidence>
<dbReference type="GO" id="GO:0036503">
    <property type="term" value="P:ERAD pathway"/>
    <property type="evidence" value="ECO:0007669"/>
    <property type="project" value="TreeGrafter"/>
</dbReference>
<name>A0A9D4U806_ADICA</name>
<evidence type="ECO:0000256" key="7">
    <source>
        <dbReference type="ARBA" id="ARBA00022759"/>
    </source>
</evidence>
<feature type="region of interest" description="Disordered" evidence="15">
    <location>
        <begin position="111"/>
        <end position="145"/>
    </location>
</feature>
<evidence type="ECO:0000256" key="3">
    <source>
        <dbReference type="ARBA" id="ARBA00022490"/>
    </source>
</evidence>
<comment type="domain">
    <text evidence="14">The VLRF1 domain mediates binding to the 60S ribosomal subunit.</text>
</comment>
<dbReference type="Pfam" id="PF18826">
    <property type="entry name" value="bVLRF1"/>
    <property type="match status" value="1"/>
</dbReference>
<dbReference type="Pfam" id="PF00023">
    <property type="entry name" value="Ank"/>
    <property type="match status" value="1"/>
</dbReference>
<comment type="similarity">
    <text evidence="2 14">Belongs to the ANKZF1/VMS1 family.</text>
</comment>
<dbReference type="PROSITE" id="PS50088">
    <property type="entry name" value="ANK_REPEAT"/>
    <property type="match status" value="1"/>
</dbReference>
<evidence type="ECO:0000256" key="1">
    <source>
        <dbReference type="ARBA" id="ARBA00004496"/>
    </source>
</evidence>
<reference evidence="17" key="1">
    <citation type="submission" date="2021-01" db="EMBL/GenBank/DDBJ databases">
        <title>Adiantum capillus-veneris genome.</title>
        <authorList>
            <person name="Fang Y."/>
            <person name="Liao Q."/>
        </authorList>
    </citation>
    <scope>NUCLEOTIDE SEQUENCE</scope>
    <source>
        <strain evidence="17">H3</strain>
        <tissue evidence="17">Leaf</tissue>
    </source>
</reference>
<dbReference type="SUPFAM" id="SSF48403">
    <property type="entry name" value="Ankyrin repeat"/>
    <property type="match status" value="1"/>
</dbReference>
<dbReference type="PANTHER" id="PTHR16036:SF2">
    <property type="entry name" value="TRNA ENDONUCLEASE ANKZF1"/>
    <property type="match status" value="1"/>
</dbReference>
<dbReference type="InterPro" id="IPR002110">
    <property type="entry name" value="Ankyrin_rpt"/>
</dbReference>
<sequence length="653" mass="72070">MANVGKSRPSSFLELPPDFFDGAHVVTCEDDEGCLPSLGDRSHVSELSSRQLDIVPPSSLNRWACNTCSNLEFSSLDEQRFHFKSDFHRFNVKRKLIGKVPISEEGFEVLAQGQHQKDDDVSSISGSEEDDIDSSDEGEANHHKSFSTSKLQNYVSVMLPSSDEIATFWKCVVSRDNERLSKHEDKIGLGGRDLVSEEALLQRLKKFIPREGPEESSLWAILLLRGGHFAGCVFECKKGSILAHKTYHRYVVRAKAGGKQSTKDGTGRAPKSAGASLRRHNEASLNREIRELLASWKCHLEAASCIFFHAPSRNSHVLFGGEDAPLNRNDKRVRNVPFTTRRPTFKEAKWVFSELITITYQKKEAFDATSSASSSKSNSKKLQEGIAVDVGIENLISKGVKDVAEPTFSSAEKQREGSDTQSENASVGVKIEISTTPLHNASQLGQVDLVLELLEKGANPCSKDHRGRTPYSLATDKETRNAFRRFMAANIDMWDWHAASVPSALTDEMEAAQAAKQAEKDAKRKAKAKEQKKARKERLKTREAAAASSEKMVSESTLNLTQNSSSIVAQDAKKKAEAIEREKRALAAERRIMALSLNSANSNGSTSSSTKQDGPCCSYCGVSLAGMTPFYRLSFQYCTTVCVHAHRLALACE</sequence>
<dbReference type="Proteomes" id="UP000886520">
    <property type="component" value="Chromosome 22"/>
</dbReference>
<dbReference type="InterPro" id="IPR036770">
    <property type="entry name" value="Ankyrin_rpt-contain_sf"/>
</dbReference>
<keyword evidence="9 14" id="KW-0378">Hydrolase</keyword>
<keyword evidence="4 14" id="KW-0540">Nuclease</keyword>
<dbReference type="OrthoDB" id="429841at2759"/>
<dbReference type="PROSITE" id="PS52044">
    <property type="entry name" value="VLRF1"/>
    <property type="match status" value="1"/>
</dbReference>
<dbReference type="AlphaFoldDB" id="A0A9D4U806"/>
<evidence type="ECO:0000256" key="2">
    <source>
        <dbReference type="ARBA" id="ARBA00009262"/>
    </source>
</evidence>
<evidence type="ECO:0000256" key="15">
    <source>
        <dbReference type="SAM" id="MobiDB-lite"/>
    </source>
</evidence>
<comment type="subcellular location">
    <subcellularLocation>
        <location evidence="1">Cytoplasm</location>
    </subcellularLocation>
</comment>
<dbReference type="Gene3D" id="1.25.40.20">
    <property type="entry name" value="Ankyrin repeat-containing domain"/>
    <property type="match status" value="1"/>
</dbReference>
<evidence type="ECO:0000256" key="8">
    <source>
        <dbReference type="ARBA" id="ARBA00022771"/>
    </source>
</evidence>
<dbReference type="GO" id="GO:0008270">
    <property type="term" value="F:zinc ion binding"/>
    <property type="evidence" value="ECO:0007669"/>
    <property type="project" value="UniProtKB-KW"/>
</dbReference>
<feature type="region of interest" description="Disordered" evidence="15">
    <location>
        <begin position="258"/>
        <end position="280"/>
    </location>
</feature>
<evidence type="ECO:0000313" key="17">
    <source>
        <dbReference type="EMBL" id="KAI5062703.1"/>
    </source>
</evidence>
<keyword evidence="6" id="KW-0677">Repeat</keyword>
<keyword evidence="5" id="KW-0479">Metal-binding</keyword>
<evidence type="ECO:0000256" key="4">
    <source>
        <dbReference type="ARBA" id="ARBA00022722"/>
    </source>
</evidence>
<dbReference type="InterPro" id="IPR041540">
    <property type="entry name" value="VATC"/>
</dbReference>
<dbReference type="InterPro" id="IPR047139">
    <property type="entry name" value="ANKZ1/VMS1"/>
</dbReference>
<dbReference type="EMBL" id="JABFUD020000022">
    <property type="protein sequence ID" value="KAI5062703.1"/>
    <property type="molecule type" value="Genomic_DNA"/>
</dbReference>